<accession>A0A5B7IWL4</accession>
<evidence type="ECO:0008006" key="4">
    <source>
        <dbReference type="Google" id="ProtNLM"/>
    </source>
</evidence>
<dbReference type="Proteomes" id="UP000324222">
    <property type="component" value="Unassembled WGS sequence"/>
</dbReference>
<feature type="signal peptide" evidence="1">
    <location>
        <begin position="1"/>
        <end position="20"/>
    </location>
</feature>
<keyword evidence="3" id="KW-1185">Reference proteome</keyword>
<proteinExistence type="predicted"/>
<evidence type="ECO:0000313" key="2">
    <source>
        <dbReference type="EMBL" id="MPC89951.1"/>
    </source>
</evidence>
<dbReference type="EMBL" id="VSRR010082765">
    <property type="protein sequence ID" value="MPC89951.1"/>
    <property type="molecule type" value="Genomic_DNA"/>
</dbReference>
<evidence type="ECO:0000313" key="3">
    <source>
        <dbReference type="Proteomes" id="UP000324222"/>
    </source>
</evidence>
<organism evidence="2 3">
    <name type="scientific">Portunus trituberculatus</name>
    <name type="common">Swimming crab</name>
    <name type="synonym">Neptunus trituberculatus</name>
    <dbReference type="NCBI Taxonomy" id="210409"/>
    <lineage>
        <taxon>Eukaryota</taxon>
        <taxon>Metazoa</taxon>
        <taxon>Ecdysozoa</taxon>
        <taxon>Arthropoda</taxon>
        <taxon>Crustacea</taxon>
        <taxon>Multicrustacea</taxon>
        <taxon>Malacostraca</taxon>
        <taxon>Eumalacostraca</taxon>
        <taxon>Eucarida</taxon>
        <taxon>Decapoda</taxon>
        <taxon>Pleocyemata</taxon>
        <taxon>Brachyura</taxon>
        <taxon>Eubrachyura</taxon>
        <taxon>Portunoidea</taxon>
        <taxon>Portunidae</taxon>
        <taxon>Portuninae</taxon>
        <taxon>Portunus</taxon>
    </lineage>
</organism>
<protein>
    <recommendedName>
        <fullName evidence="4">Secreted protein</fullName>
    </recommendedName>
</protein>
<gene>
    <name evidence="2" type="ORF">E2C01_084915</name>
</gene>
<evidence type="ECO:0000256" key="1">
    <source>
        <dbReference type="SAM" id="SignalP"/>
    </source>
</evidence>
<keyword evidence="1" id="KW-0732">Signal</keyword>
<sequence length="78" mass="8061">MGAAGCGAAAFVLWWRAALAGQRGGRAALSTCSIASLGVWRMKWAALASRLLRRPPATGWMGRGGGGLRAAVAGHDRR</sequence>
<comment type="caution">
    <text evidence="2">The sequence shown here is derived from an EMBL/GenBank/DDBJ whole genome shotgun (WGS) entry which is preliminary data.</text>
</comment>
<reference evidence="2 3" key="1">
    <citation type="submission" date="2019-05" db="EMBL/GenBank/DDBJ databases">
        <title>Another draft genome of Portunus trituberculatus and its Hox gene families provides insights of decapod evolution.</title>
        <authorList>
            <person name="Jeong J.-H."/>
            <person name="Song I."/>
            <person name="Kim S."/>
            <person name="Choi T."/>
            <person name="Kim D."/>
            <person name="Ryu S."/>
            <person name="Kim W."/>
        </authorList>
    </citation>
    <scope>NUCLEOTIDE SEQUENCE [LARGE SCALE GENOMIC DNA]</scope>
    <source>
        <tissue evidence="2">Muscle</tissue>
    </source>
</reference>
<feature type="chain" id="PRO_5022780371" description="Secreted protein" evidence="1">
    <location>
        <begin position="21"/>
        <end position="78"/>
    </location>
</feature>
<dbReference type="AlphaFoldDB" id="A0A5B7IWL4"/>
<name>A0A5B7IWL4_PORTR</name>